<dbReference type="PROSITE" id="PS51257">
    <property type="entry name" value="PROKAR_LIPOPROTEIN"/>
    <property type="match status" value="1"/>
</dbReference>
<keyword evidence="2" id="KW-1185">Reference proteome</keyword>
<protein>
    <submittedName>
        <fullName evidence="1">ABC transporter substrate-binding protein</fullName>
    </submittedName>
</protein>
<dbReference type="InterPro" id="IPR050490">
    <property type="entry name" value="Bact_solute-bd_prot1"/>
</dbReference>
<dbReference type="PROSITE" id="PS51318">
    <property type="entry name" value="TAT"/>
    <property type="match status" value="1"/>
</dbReference>
<dbReference type="InterPro" id="IPR006059">
    <property type="entry name" value="SBP"/>
</dbReference>
<evidence type="ECO:0000313" key="2">
    <source>
        <dbReference type="Proteomes" id="UP001165074"/>
    </source>
</evidence>
<name>A0A9W6RUL7_9ACTN</name>
<dbReference type="AlphaFoldDB" id="A0A9W6RUL7"/>
<organism evidence="1 2">
    <name type="scientific">Actinoallomurus iriomotensis</name>
    <dbReference type="NCBI Taxonomy" id="478107"/>
    <lineage>
        <taxon>Bacteria</taxon>
        <taxon>Bacillati</taxon>
        <taxon>Actinomycetota</taxon>
        <taxon>Actinomycetes</taxon>
        <taxon>Streptosporangiales</taxon>
        <taxon>Thermomonosporaceae</taxon>
        <taxon>Actinoallomurus</taxon>
    </lineage>
</organism>
<comment type="caution">
    <text evidence="1">The sequence shown here is derived from an EMBL/GenBank/DDBJ whole genome shotgun (WGS) entry which is preliminary data.</text>
</comment>
<evidence type="ECO:0000313" key="1">
    <source>
        <dbReference type="EMBL" id="GLY82156.1"/>
    </source>
</evidence>
<dbReference type="Proteomes" id="UP001165074">
    <property type="component" value="Unassembled WGS sequence"/>
</dbReference>
<dbReference type="CDD" id="cd13585">
    <property type="entry name" value="PBP2_TMBP_like"/>
    <property type="match status" value="1"/>
</dbReference>
<dbReference type="Pfam" id="PF13416">
    <property type="entry name" value="SBP_bac_8"/>
    <property type="match status" value="1"/>
</dbReference>
<dbReference type="Gene3D" id="3.40.190.10">
    <property type="entry name" value="Periplasmic binding protein-like II"/>
    <property type="match status" value="1"/>
</dbReference>
<accession>A0A9W6RUL7</accession>
<dbReference type="SUPFAM" id="SSF53850">
    <property type="entry name" value="Periplasmic binding protein-like II"/>
    <property type="match status" value="1"/>
</dbReference>
<dbReference type="PANTHER" id="PTHR43649:SF30">
    <property type="entry name" value="ABC TRANSPORTER SUBSTRATE-BINDING PROTEIN"/>
    <property type="match status" value="1"/>
</dbReference>
<sequence>MNLDRRQFLHRAGLGTLAVAGSGALGACGGGDTSSDGTMTLDFPTWQGDEAGVKTWWRQAIASFQQTHPKVTIKLQQVPFATYTDTLTSRFSAGKAPDIVHLPTTTFGSFAAQGWLANLDDRLKGTDILGNWTKVQKTMMWDGHNVGLLVLGYAPVLYYNEKLLKDAGVAVPTTFPELIAAAAKLTSGGVYGYGATTTSHPGTYSEATWMVYGAGGGWSAGEKLRFTDPAVVKAMDDYRTLARYSPKGVPSEQKRTLFFDGKIAMMIEGPFVYAGLDKAAASVKSHVKLAKAPFVQQPGYPSNSIHVSTQASKKKADMAWEFIKSLTTPQTQASYAQLYGVPSPRRGAVTQAMIDKRPELGLFQSVTDSAVDATPDNKDIVTNFSEVQKLIMDACVRLQTSSTPTATVMADLQNKVNGAIK</sequence>
<dbReference type="InterPro" id="IPR006311">
    <property type="entry name" value="TAT_signal"/>
</dbReference>
<reference evidence="1" key="1">
    <citation type="submission" date="2023-03" db="EMBL/GenBank/DDBJ databases">
        <title>Actinoallomurus iriomotensis NBRC 103684.</title>
        <authorList>
            <person name="Ichikawa N."/>
            <person name="Sato H."/>
            <person name="Tonouchi N."/>
        </authorList>
    </citation>
    <scope>NUCLEOTIDE SEQUENCE</scope>
    <source>
        <strain evidence="1">NBRC 103684</strain>
    </source>
</reference>
<proteinExistence type="predicted"/>
<dbReference type="RefSeq" id="WP_285565735.1">
    <property type="nucleotide sequence ID" value="NZ_BSTK01000001.1"/>
</dbReference>
<dbReference type="PANTHER" id="PTHR43649">
    <property type="entry name" value="ARABINOSE-BINDING PROTEIN-RELATED"/>
    <property type="match status" value="1"/>
</dbReference>
<dbReference type="EMBL" id="BSTK01000001">
    <property type="protein sequence ID" value="GLY82156.1"/>
    <property type="molecule type" value="Genomic_DNA"/>
</dbReference>
<gene>
    <name evidence="1" type="ORF">Airi02_000880</name>
</gene>